<accession>A0A1I3AC57</accession>
<dbReference type="OrthoDB" id="9788881at2"/>
<evidence type="ECO:0000313" key="2">
    <source>
        <dbReference type="EMBL" id="SFH47703.1"/>
    </source>
</evidence>
<proteinExistence type="predicted"/>
<dbReference type="STRING" id="69895.SAMN05192551_101126"/>
<dbReference type="InterPro" id="IPR002686">
    <property type="entry name" value="Transposase_17"/>
</dbReference>
<dbReference type="GO" id="GO:0006313">
    <property type="term" value="P:DNA transposition"/>
    <property type="evidence" value="ECO:0007669"/>
    <property type="project" value="InterPro"/>
</dbReference>
<evidence type="ECO:0000259" key="1">
    <source>
        <dbReference type="SMART" id="SM01321"/>
    </source>
</evidence>
<keyword evidence="3" id="KW-1185">Reference proteome</keyword>
<dbReference type="PANTHER" id="PTHR34322:SF2">
    <property type="entry name" value="TRANSPOSASE IS200-LIKE DOMAIN-CONTAINING PROTEIN"/>
    <property type="match status" value="1"/>
</dbReference>
<name>A0A1I3AC57_9FIRM</name>
<dbReference type="SMART" id="SM01321">
    <property type="entry name" value="Y1_Tnp"/>
    <property type="match status" value="1"/>
</dbReference>
<dbReference type="GO" id="GO:0004803">
    <property type="term" value="F:transposase activity"/>
    <property type="evidence" value="ECO:0007669"/>
    <property type="project" value="InterPro"/>
</dbReference>
<dbReference type="EMBL" id="FOQA01000001">
    <property type="protein sequence ID" value="SFH47703.1"/>
    <property type="molecule type" value="Genomic_DNA"/>
</dbReference>
<dbReference type="InterPro" id="IPR036515">
    <property type="entry name" value="Transposase_17_sf"/>
</dbReference>
<dbReference type="Gene3D" id="3.30.70.1290">
    <property type="entry name" value="Transposase IS200-like"/>
    <property type="match status" value="1"/>
</dbReference>
<dbReference type="Pfam" id="PF01797">
    <property type="entry name" value="Y1_Tnp"/>
    <property type="match status" value="1"/>
</dbReference>
<dbReference type="AlphaFoldDB" id="A0A1I3AC57"/>
<reference evidence="3" key="1">
    <citation type="submission" date="2016-10" db="EMBL/GenBank/DDBJ databases">
        <authorList>
            <person name="Varghese N."/>
            <person name="Submissions S."/>
        </authorList>
    </citation>
    <scope>NUCLEOTIDE SEQUENCE [LARGE SCALE GENOMIC DNA]</scope>
    <source>
        <strain evidence="3">Z-7934</strain>
    </source>
</reference>
<feature type="domain" description="Transposase IS200-like" evidence="1">
    <location>
        <begin position="9"/>
        <end position="87"/>
    </location>
</feature>
<sequence length="87" mass="10435">MARQMRKRSQTGIYHVMIRGNSGQTIFEHDEDYKKFLEILSETKEKTRYEIDLYAYCLMGNHVHLLIRENNMDLGDFMRRAVSKYAQ</sequence>
<dbReference type="SUPFAM" id="SSF143422">
    <property type="entry name" value="Transposase IS200-like"/>
    <property type="match status" value="1"/>
</dbReference>
<protein>
    <submittedName>
        <fullName evidence="2">Transposase IS200 like</fullName>
    </submittedName>
</protein>
<evidence type="ECO:0000313" key="3">
    <source>
        <dbReference type="Proteomes" id="UP000199287"/>
    </source>
</evidence>
<dbReference type="Proteomes" id="UP000199287">
    <property type="component" value="Unassembled WGS sequence"/>
</dbReference>
<dbReference type="GO" id="GO:0003677">
    <property type="term" value="F:DNA binding"/>
    <property type="evidence" value="ECO:0007669"/>
    <property type="project" value="InterPro"/>
</dbReference>
<dbReference type="RefSeq" id="WP_093368629.1">
    <property type="nucleotide sequence ID" value="NZ_FOQA01000001.1"/>
</dbReference>
<dbReference type="PANTHER" id="PTHR34322">
    <property type="entry name" value="TRANSPOSASE, Y1_TNP DOMAIN-CONTAINING"/>
    <property type="match status" value="1"/>
</dbReference>
<gene>
    <name evidence="2" type="ORF">SAMN05192551_101126</name>
</gene>
<organism evidence="2 3">
    <name type="scientific">Tindallia magadiensis</name>
    <dbReference type="NCBI Taxonomy" id="69895"/>
    <lineage>
        <taxon>Bacteria</taxon>
        <taxon>Bacillati</taxon>
        <taxon>Bacillota</taxon>
        <taxon>Clostridia</taxon>
        <taxon>Peptostreptococcales</taxon>
        <taxon>Tindalliaceae</taxon>
        <taxon>Tindallia</taxon>
    </lineage>
</organism>